<accession>A0A9P7K0K0</accession>
<dbReference type="RefSeq" id="XP_041299098.1">
    <property type="nucleotide sequence ID" value="XM_041428506.1"/>
</dbReference>
<sequence>MVACSLPTASHSLGRLSLNIIQVAPSAIVSWIKTFSNQYHSSTTSQAYFFMLVLQIRTCSSDLHQVQTGGNRAQAGFLASTNPLWIVHPGPFIGTFPAGWSAECQTILTSTSSVVSRRDYFFPSCAEWLWRAEGLLADLKASYFAIV</sequence>
<protein>
    <submittedName>
        <fullName evidence="1">Uncharacterized protein</fullName>
    </submittedName>
</protein>
<comment type="caution">
    <text evidence="1">The sequence shown here is derived from an EMBL/GenBank/DDBJ whole genome shotgun (WGS) entry which is preliminary data.</text>
</comment>
<keyword evidence="2" id="KW-1185">Reference proteome</keyword>
<reference evidence="1" key="1">
    <citation type="journal article" date="2020" name="New Phytol.">
        <title>Comparative genomics reveals dynamic genome evolution in host specialist ectomycorrhizal fungi.</title>
        <authorList>
            <person name="Lofgren L.A."/>
            <person name="Nguyen N.H."/>
            <person name="Vilgalys R."/>
            <person name="Ruytinx J."/>
            <person name="Liao H.L."/>
            <person name="Branco S."/>
            <person name="Kuo A."/>
            <person name="LaButti K."/>
            <person name="Lipzen A."/>
            <person name="Andreopoulos W."/>
            <person name="Pangilinan J."/>
            <person name="Riley R."/>
            <person name="Hundley H."/>
            <person name="Na H."/>
            <person name="Barry K."/>
            <person name="Grigoriev I.V."/>
            <person name="Stajich J.E."/>
            <person name="Kennedy P.G."/>
        </authorList>
    </citation>
    <scope>NUCLEOTIDE SEQUENCE</scope>
    <source>
        <strain evidence="1">FC423</strain>
    </source>
</reference>
<proteinExistence type="predicted"/>
<evidence type="ECO:0000313" key="1">
    <source>
        <dbReference type="EMBL" id="KAG2118989.1"/>
    </source>
</evidence>
<dbReference type="GeneID" id="64690765"/>
<dbReference type="Proteomes" id="UP000823399">
    <property type="component" value="Unassembled WGS sequence"/>
</dbReference>
<dbReference type="OrthoDB" id="6590422at2759"/>
<name>A0A9P7K0K0_9AGAM</name>
<gene>
    <name evidence="1" type="ORF">F5147DRAFT_194632</name>
</gene>
<evidence type="ECO:0000313" key="2">
    <source>
        <dbReference type="Proteomes" id="UP000823399"/>
    </source>
</evidence>
<organism evidence="1 2">
    <name type="scientific">Suillus discolor</name>
    <dbReference type="NCBI Taxonomy" id="1912936"/>
    <lineage>
        <taxon>Eukaryota</taxon>
        <taxon>Fungi</taxon>
        <taxon>Dikarya</taxon>
        <taxon>Basidiomycota</taxon>
        <taxon>Agaricomycotina</taxon>
        <taxon>Agaricomycetes</taxon>
        <taxon>Agaricomycetidae</taxon>
        <taxon>Boletales</taxon>
        <taxon>Suillineae</taxon>
        <taxon>Suillaceae</taxon>
        <taxon>Suillus</taxon>
    </lineage>
</organism>
<dbReference type="AlphaFoldDB" id="A0A9P7K0K0"/>
<dbReference type="EMBL" id="JABBWM010000003">
    <property type="protein sequence ID" value="KAG2118989.1"/>
    <property type="molecule type" value="Genomic_DNA"/>
</dbReference>